<keyword evidence="2" id="KW-0732">Signal</keyword>
<dbReference type="InterPro" id="IPR024732">
    <property type="entry name" value="NAGLU_C"/>
</dbReference>
<dbReference type="PANTHER" id="PTHR12872">
    <property type="entry name" value="ALPHA-N-ACETYLGLUCOSAMINIDASE"/>
    <property type="match status" value="1"/>
</dbReference>
<dbReference type="Pfam" id="PF05089">
    <property type="entry name" value="NAGLU"/>
    <property type="match status" value="1"/>
</dbReference>
<dbReference type="GO" id="GO:0005975">
    <property type="term" value="P:carbohydrate metabolic process"/>
    <property type="evidence" value="ECO:0007669"/>
    <property type="project" value="UniProtKB-ARBA"/>
</dbReference>
<dbReference type="PROSITE" id="PS51257">
    <property type="entry name" value="PROKAR_LIPOPROTEIN"/>
    <property type="match status" value="1"/>
</dbReference>
<feature type="domain" description="Alpha-N-acetylglucosaminidase N-terminal" evidence="4">
    <location>
        <begin position="32"/>
        <end position="111"/>
    </location>
</feature>
<comment type="caution">
    <text evidence="6">The sequence shown here is derived from an EMBL/GenBank/DDBJ whole genome shotgun (WGS) entry which is preliminary data.</text>
</comment>
<dbReference type="Gene3D" id="3.20.20.80">
    <property type="entry name" value="Glycosidases"/>
    <property type="match status" value="1"/>
</dbReference>
<proteinExistence type="predicted"/>
<dbReference type="Gene3D" id="3.30.379.10">
    <property type="entry name" value="Chitobiase/beta-hexosaminidase domain 2-like"/>
    <property type="match status" value="1"/>
</dbReference>
<dbReference type="GO" id="GO:0016787">
    <property type="term" value="F:hydrolase activity"/>
    <property type="evidence" value="ECO:0007669"/>
    <property type="project" value="UniProtKB-KW"/>
</dbReference>
<dbReference type="InterPro" id="IPR007781">
    <property type="entry name" value="NAGLU"/>
</dbReference>
<dbReference type="InterPro" id="IPR024733">
    <property type="entry name" value="NAGLU_tim-barrel"/>
</dbReference>
<gene>
    <name evidence="6" type="ORF">F3F73_05595</name>
</gene>
<dbReference type="InterPro" id="IPR024240">
    <property type="entry name" value="NAGLU_N"/>
</dbReference>
<feature type="chain" id="PRO_5029725521" evidence="2">
    <location>
        <begin position="20"/>
        <end position="723"/>
    </location>
</feature>
<evidence type="ECO:0000313" key="7">
    <source>
        <dbReference type="Proteomes" id="UP000422221"/>
    </source>
</evidence>
<dbReference type="RefSeq" id="WP_130058469.1">
    <property type="nucleotide sequence ID" value="NZ_JADNPJ010000030.1"/>
</dbReference>
<dbReference type="Pfam" id="PF12971">
    <property type="entry name" value="NAGLU_N"/>
    <property type="match status" value="1"/>
</dbReference>
<dbReference type="EMBL" id="VWMK01000004">
    <property type="protein sequence ID" value="KAA3767870.1"/>
    <property type="molecule type" value="Genomic_DNA"/>
</dbReference>
<evidence type="ECO:0000259" key="3">
    <source>
        <dbReference type="Pfam" id="PF05089"/>
    </source>
</evidence>
<keyword evidence="1" id="KW-0378">Hydrolase</keyword>
<evidence type="ECO:0000259" key="5">
    <source>
        <dbReference type="Pfam" id="PF12972"/>
    </source>
</evidence>
<dbReference type="Gene3D" id="1.20.120.670">
    <property type="entry name" value="N-acetyl-b-d-glucoasminidase"/>
    <property type="match status" value="1"/>
</dbReference>
<evidence type="ECO:0000313" key="6">
    <source>
        <dbReference type="EMBL" id="KAA3767870.1"/>
    </source>
</evidence>
<protein>
    <submittedName>
        <fullName evidence="6">Alpha-N-acetylglucosaminidase</fullName>
    </submittedName>
</protein>
<name>A0A7J4XLN3_9BACE</name>
<sequence length="723" mass="83311">MRNFFLTCFSIAWVFFTGACTGTSGSADIVTPAKHVIERQIGEKVNGISFQQINPVDGKETFEIEAKEGKLTLKGSSTVALCYAFHTYLREACHSMKTWSGEHLELPSLWPDYSLRKQTTPYNFRYFLNVCTYGYTTPYWDWARWENEIDWMALRGVNMPLATVASEAIAERVWLQMGLTKEETREFFTAPAHLPWHRMGNLNTWDGPLSDEWQKSQIELQHQIINRMRELGMQPIAPAFAGFVPMAFAEKHPDIKFKHLKWGGFDDKFNAYVLPPDSPFFEEIGKRFVKEWEKEFGKNTYYLSDSFNEMELPVAKDDVEGKHKLLAQYGESIYRSITAGNPDAIWVTQGWTFGYQHDFWDKASLQALLSHVPDDKMIIIDLGNDYPKWVWGTEQTWKVHDGFYGKKWIFSYVPNFGGKTPLTGDLQMYATSSAEALKAPSHGNLIGFGSAPEGLENNEVVYELLADMGWTDQAIDPEQWMPSYCTARYGAYPESMKNAWELFRKTAYSSLYSYPRFTWQTVIPDQRRISKIDVSDDFLHGIELFLASADSLNRSKLYVNDAIEFASYYIAAQADKLYKQALTEDTAGKPVAAHQHLNQAIDLLLNVDKLLASHPLYRLEEWVELARNSGTTPAEKDAYEANAKRLITTWGGFQEDYAARFWSGLIKDYYIPRLKLYFSKQRGDLDNWEEEWIRTPWHNTTTPFEKPLDMAIELVQKAKEIKN</sequence>
<evidence type="ECO:0000259" key="4">
    <source>
        <dbReference type="Pfam" id="PF12971"/>
    </source>
</evidence>
<evidence type="ECO:0000256" key="1">
    <source>
        <dbReference type="ARBA" id="ARBA00022801"/>
    </source>
</evidence>
<dbReference type="Pfam" id="PF12972">
    <property type="entry name" value="NAGLU_C"/>
    <property type="match status" value="1"/>
</dbReference>
<organism evidence="6 7">
    <name type="scientific">Bacteroides salyersiae</name>
    <dbReference type="NCBI Taxonomy" id="291644"/>
    <lineage>
        <taxon>Bacteria</taxon>
        <taxon>Pseudomonadati</taxon>
        <taxon>Bacteroidota</taxon>
        <taxon>Bacteroidia</taxon>
        <taxon>Bacteroidales</taxon>
        <taxon>Bacteroidaceae</taxon>
        <taxon>Bacteroides</taxon>
    </lineage>
</organism>
<feature type="domain" description="Alpha-N-acetylglucosaminidase tim-barrel" evidence="3">
    <location>
        <begin position="125"/>
        <end position="471"/>
    </location>
</feature>
<feature type="signal peptide" evidence="2">
    <location>
        <begin position="1"/>
        <end position="19"/>
    </location>
</feature>
<dbReference type="AlphaFoldDB" id="A0A7J4XLN3"/>
<accession>A0A7J4XLN3</accession>
<reference evidence="6 7" key="1">
    <citation type="journal article" date="2019" name="Nat. Med.">
        <title>A library of human gut bacterial isolates paired with longitudinal multiomics data enables mechanistic microbiome research.</title>
        <authorList>
            <person name="Poyet M."/>
            <person name="Groussin M."/>
            <person name="Gibbons S.M."/>
            <person name="Avila-Pacheco J."/>
            <person name="Jiang X."/>
            <person name="Kearney S.M."/>
            <person name="Perrotta A.R."/>
            <person name="Berdy B."/>
            <person name="Zhao S."/>
            <person name="Lieberman T.D."/>
            <person name="Swanson P.K."/>
            <person name="Smith M."/>
            <person name="Roesemann S."/>
            <person name="Alexander J.E."/>
            <person name="Rich S.A."/>
            <person name="Livny J."/>
            <person name="Vlamakis H."/>
            <person name="Clish C."/>
            <person name="Bullock K."/>
            <person name="Deik A."/>
            <person name="Scott J."/>
            <person name="Pierce K.A."/>
            <person name="Xavier R.J."/>
            <person name="Alm E.J."/>
        </authorList>
    </citation>
    <scope>NUCLEOTIDE SEQUENCE [LARGE SCALE GENOMIC DNA]</scope>
    <source>
        <strain evidence="6 7">BIOML-A10</strain>
    </source>
</reference>
<feature type="domain" description="Alpha-N-acetylglucosaminidase C-terminal" evidence="5">
    <location>
        <begin position="480"/>
        <end position="706"/>
    </location>
</feature>
<evidence type="ECO:0000256" key="2">
    <source>
        <dbReference type="SAM" id="SignalP"/>
    </source>
</evidence>
<dbReference type="InterPro" id="IPR029018">
    <property type="entry name" value="Hex-like_dom2"/>
</dbReference>
<dbReference type="PANTHER" id="PTHR12872:SF1">
    <property type="entry name" value="ALPHA-N-ACETYLGLUCOSAMINIDASE"/>
    <property type="match status" value="1"/>
</dbReference>
<dbReference type="Proteomes" id="UP000422221">
    <property type="component" value="Unassembled WGS sequence"/>
</dbReference>